<dbReference type="CDD" id="cd00077">
    <property type="entry name" value="HDc"/>
    <property type="match status" value="1"/>
</dbReference>
<dbReference type="KEGG" id="mvd:AWU67_16090"/>
<dbReference type="InterPro" id="IPR006261">
    <property type="entry name" value="dGTPase"/>
</dbReference>
<dbReference type="PANTHER" id="PTHR11373">
    <property type="entry name" value="DEOXYNUCLEOSIDE TRIPHOSPHATE TRIPHOSPHOHYDROLASE"/>
    <property type="match status" value="1"/>
</dbReference>
<dbReference type="InterPro" id="IPR003607">
    <property type="entry name" value="HD/PDEase_dom"/>
</dbReference>
<dbReference type="InterPro" id="IPR006674">
    <property type="entry name" value="HD_domain"/>
</dbReference>
<keyword evidence="1" id="KW-0378">Hydrolase</keyword>
<dbReference type="SMART" id="SM00471">
    <property type="entry name" value="HDc"/>
    <property type="match status" value="1"/>
</dbReference>
<dbReference type="GO" id="GO:0008832">
    <property type="term" value="F:dGTPase activity"/>
    <property type="evidence" value="ECO:0007669"/>
    <property type="project" value="TreeGrafter"/>
</dbReference>
<dbReference type="SUPFAM" id="SSF109604">
    <property type="entry name" value="HD-domain/PDEase-like"/>
    <property type="match status" value="1"/>
</dbReference>
<evidence type="ECO:0000259" key="3">
    <source>
        <dbReference type="PROSITE" id="PS51831"/>
    </source>
</evidence>
<dbReference type="GO" id="GO:0006203">
    <property type="term" value="P:dGTP catabolic process"/>
    <property type="evidence" value="ECO:0007669"/>
    <property type="project" value="TreeGrafter"/>
</dbReference>
<dbReference type="PROSITE" id="PS51831">
    <property type="entry name" value="HD"/>
    <property type="match status" value="1"/>
</dbReference>
<dbReference type="Pfam" id="PF01966">
    <property type="entry name" value="HD"/>
    <property type="match status" value="1"/>
</dbReference>
<feature type="region of interest" description="Disordered" evidence="2">
    <location>
        <begin position="1"/>
        <end position="34"/>
    </location>
</feature>
<evidence type="ECO:0000256" key="2">
    <source>
        <dbReference type="SAM" id="MobiDB-lite"/>
    </source>
</evidence>
<dbReference type="PANTHER" id="PTHR11373:SF32">
    <property type="entry name" value="DEOXYGUANOSINETRIPHOSPHATE TRIPHOSPHOHYDROLASE"/>
    <property type="match status" value="1"/>
</dbReference>
<keyword evidence="5" id="KW-1185">Reference proteome</keyword>
<dbReference type="Gene3D" id="1.10.3210.10">
    <property type="entry name" value="Hypothetical protein af1432"/>
    <property type="match status" value="1"/>
</dbReference>
<gene>
    <name evidence="4" type="ORF">AWU67_16090</name>
</gene>
<dbReference type="InterPro" id="IPR050135">
    <property type="entry name" value="dGTPase-like"/>
</dbReference>
<evidence type="ECO:0000313" key="4">
    <source>
        <dbReference type="EMBL" id="AMB60129.1"/>
    </source>
</evidence>
<dbReference type="NCBIfam" id="TIGR01353">
    <property type="entry name" value="dGTP_triPase"/>
    <property type="match status" value="1"/>
</dbReference>
<evidence type="ECO:0000256" key="1">
    <source>
        <dbReference type="ARBA" id="ARBA00022801"/>
    </source>
</evidence>
<dbReference type="OrthoDB" id="9803619at2"/>
<dbReference type="EMBL" id="CP014145">
    <property type="protein sequence ID" value="AMB60129.1"/>
    <property type="molecule type" value="Genomic_DNA"/>
</dbReference>
<evidence type="ECO:0000313" key="5">
    <source>
        <dbReference type="Proteomes" id="UP000058305"/>
    </source>
</evidence>
<sequence>MQSYAKSHTGGGRERAIAEQPAPGAASNSDAGGEDEFRVDIERIRFSPYFSRLSAVTQVIPQAGSGTTVHNRLTHSLKVSAVARSIAVGLRDAPEATRNTVAELGGCDPVVVQAAASAHDLGHPPFGHLGEQVLDRVARGKLGLPDGFEGNAQTFRILTALDSSDATARGLNLTRAVRAAVLKYPWTRNEWRALPPQPAERLPRGVGADSASGALKFSAYSIDALEMADVRSVFPAIGQHQQTLECSVMDIADDIAYSVHDLDDFYRAGVLQYTSVSAELNGWLAAQNELAALDAAELHAGLAVRRPGYALEAAWRHTQTKDAWIADAEIFRESVERVTGDLVEGLLTLPYDGGLEADRAVAAFTRRWIDRLKGSIRVERTPNVRSGHVRLRSHAWHDVVVLKFVHTRFVLDRSDLAVYQRGQARVLEALADGFHLWLNDPSDAGRAPRRLLDSIEAATDEYRALRDNAPEYFAAVGATTSDADIARFGRSRAVVDYIASFTDAQAMSVAALVSGTSDNLWESGRSL</sequence>
<accession>A0A0Y0P7B4</accession>
<dbReference type="Proteomes" id="UP000058305">
    <property type="component" value="Chromosome"/>
</dbReference>
<name>A0A0Y0P7B4_9MICO</name>
<reference evidence="4 5" key="1">
    <citation type="journal article" date="2016" name="J. Biotechnol.">
        <title>First complete genome sequence of a species in the genus Microterricola, an extremophilic cold active enzyme producing bacterial strain ERGS5:02 isolated from Sikkim Himalaya.</title>
        <authorList>
            <person name="Himanshu"/>
            <person name="Swarnkar M.K."/>
            <person name="Singh D."/>
            <person name="Kumar R."/>
        </authorList>
    </citation>
    <scope>NUCLEOTIDE SEQUENCE [LARGE SCALE GENOMIC DNA]</scope>
    <source>
        <strain evidence="4 5">ERGS5:02</strain>
    </source>
</reference>
<dbReference type="RefSeq" id="WP_067231424.1">
    <property type="nucleotide sequence ID" value="NZ_CP014145.1"/>
</dbReference>
<protein>
    <submittedName>
        <fullName evidence="4">Phosphodiesterase</fullName>
    </submittedName>
</protein>
<feature type="domain" description="HD" evidence="3">
    <location>
        <begin position="72"/>
        <end position="258"/>
    </location>
</feature>
<dbReference type="AlphaFoldDB" id="A0A0Y0P7B4"/>
<organism evidence="4 5">
    <name type="scientific">Microterricola viridarii</name>
    <dbReference type="NCBI Taxonomy" id="412690"/>
    <lineage>
        <taxon>Bacteria</taxon>
        <taxon>Bacillati</taxon>
        <taxon>Actinomycetota</taxon>
        <taxon>Actinomycetes</taxon>
        <taxon>Micrococcales</taxon>
        <taxon>Microbacteriaceae</taxon>
        <taxon>Microterricola</taxon>
    </lineage>
</organism>
<proteinExistence type="predicted"/>
<reference evidence="5" key="2">
    <citation type="submission" date="2016-01" db="EMBL/GenBank/DDBJ databases">
        <title>First complete genome sequence of a species in the genus Microterricola, an extremophilic cold active enzyme producing strain ERGS5:02 isolated from Sikkim Himalaya.</title>
        <authorList>
            <person name="Kumar R."/>
            <person name="Singh D."/>
            <person name="Swarnkar M.K."/>
        </authorList>
    </citation>
    <scope>NUCLEOTIDE SEQUENCE [LARGE SCALE GENOMIC DNA]</scope>
    <source>
        <strain evidence="5">ERGS5:02</strain>
    </source>
</reference>